<feature type="compositionally biased region" description="Low complexity" evidence="2">
    <location>
        <begin position="510"/>
        <end position="525"/>
    </location>
</feature>
<dbReference type="Proteomes" id="UP001301958">
    <property type="component" value="Unassembled WGS sequence"/>
</dbReference>
<accession>A0AAN7H657</accession>
<feature type="region of interest" description="Disordered" evidence="2">
    <location>
        <begin position="1"/>
        <end position="20"/>
    </location>
</feature>
<feature type="region of interest" description="Disordered" evidence="2">
    <location>
        <begin position="133"/>
        <end position="157"/>
    </location>
</feature>
<reference evidence="3" key="2">
    <citation type="submission" date="2023-05" db="EMBL/GenBank/DDBJ databases">
        <authorList>
            <consortium name="Lawrence Berkeley National Laboratory"/>
            <person name="Steindorff A."/>
            <person name="Hensen N."/>
            <person name="Bonometti L."/>
            <person name="Westerberg I."/>
            <person name="Brannstrom I.O."/>
            <person name="Guillou S."/>
            <person name="Cros-Aarteil S."/>
            <person name="Calhoun S."/>
            <person name="Haridas S."/>
            <person name="Kuo A."/>
            <person name="Mondo S."/>
            <person name="Pangilinan J."/>
            <person name="Riley R."/>
            <person name="Labutti K."/>
            <person name="Andreopoulos B."/>
            <person name="Lipzen A."/>
            <person name="Chen C."/>
            <person name="Yanf M."/>
            <person name="Daum C."/>
            <person name="Ng V."/>
            <person name="Clum A."/>
            <person name="Ohm R."/>
            <person name="Martin F."/>
            <person name="Silar P."/>
            <person name="Natvig D."/>
            <person name="Lalanne C."/>
            <person name="Gautier V."/>
            <person name="Ament-Velasquez S.L."/>
            <person name="Kruys A."/>
            <person name="Hutchinson M.I."/>
            <person name="Powell A.J."/>
            <person name="Barry K."/>
            <person name="Miller A.N."/>
            <person name="Grigoriev I.V."/>
            <person name="Debuchy R."/>
            <person name="Gladieux P."/>
            <person name="Thoren M.H."/>
            <person name="Johannesson H."/>
        </authorList>
    </citation>
    <scope>NUCLEOTIDE SEQUENCE</scope>
    <source>
        <strain evidence="3">CBS 990.96</strain>
    </source>
</reference>
<feature type="coiled-coil region" evidence="1">
    <location>
        <begin position="363"/>
        <end position="390"/>
    </location>
</feature>
<sequence>MEEETAVQGTNTNTPKAVKDKPCQFCGQLFTSSSLGRHLDLWLKENSKPPDGVHDVEAIKKIRGHITRRRPKSTTAAPRNTSVSIGTPAGSVVSEDTEHSVSNSPLLPHKGRRDLDEIAKRYPFNTSWEATGVINDLSPGQKEASSAGGGEGDDHAEGAVTAAGSLHRNLSRRLMKQQLTAKQELQDCRDTAQAAELALREIIGSWRAAKQQVDVDSMPFDFDPLSLDFPALTLQCLEPPPTLFASTQYPTASSWSIWPPGETQLQALRDYFQEEFKNWKITCEAATTAVVADLEYPPSLTARKVDSRDEVRKAQKKAEKMEKQVYEHIEAAYRMWCGLHEEERKRVWNLEMARGLGRNKKEMDKMKKTQDMLRQENAHLKLQLDQLSRLQQPKEFKISPPSLIYMDEKLVNHMLAEGVVEKRSGVGLNLADRHADLKTVVSAAIDRWKNVVVSSRSATALQAQRPLGTSSTAPSPTASTGSLTPQPQQMTAASTNGAPPVAFSANSGKEPTPSVPAATATPSEPLNASVPCAVDADQEMVDQDAHADQSGQADEDEDADADADVDADGEMDRIQGIKTTNGQALTPNHARSTAGPAQNLTFNHSHVNSHDGAGQIHTSLAQQPMFAD</sequence>
<feature type="coiled-coil region" evidence="1">
    <location>
        <begin position="304"/>
        <end position="331"/>
    </location>
</feature>
<feature type="region of interest" description="Disordered" evidence="2">
    <location>
        <begin position="583"/>
        <end position="612"/>
    </location>
</feature>
<dbReference type="AlphaFoldDB" id="A0AAN7H657"/>
<feature type="compositionally biased region" description="Polar residues" evidence="2">
    <location>
        <begin position="486"/>
        <end position="497"/>
    </location>
</feature>
<feature type="compositionally biased region" description="Basic and acidic residues" evidence="2">
    <location>
        <begin position="46"/>
        <end position="60"/>
    </location>
</feature>
<evidence type="ECO:0000256" key="2">
    <source>
        <dbReference type="SAM" id="MobiDB-lite"/>
    </source>
</evidence>
<evidence type="ECO:0000313" key="3">
    <source>
        <dbReference type="EMBL" id="KAK4232592.1"/>
    </source>
</evidence>
<proteinExistence type="predicted"/>
<evidence type="ECO:0000256" key="1">
    <source>
        <dbReference type="SAM" id="Coils"/>
    </source>
</evidence>
<feature type="region of interest" description="Disordered" evidence="2">
    <location>
        <begin position="458"/>
        <end position="529"/>
    </location>
</feature>
<dbReference type="EMBL" id="MU865287">
    <property type="protein sequence ID" value="KAK4232592.1"/>
    <property type="molecule type" value="Genomic_DNA"/>
</dbReference>
<organism evidence="3 4">
    <name type="scientific">Podospora fimiseda</name>
    <dbReference type="NCBI Taxonomy" id="252190"/>
    <lineage>
        <taxon>Eukaryota</taxon>
        <taxon>Fungi</taxon>
        <taxon>Dikarya</taxon>
        <taxon>Ascomycota</taxon>
        <taxon>Pezizomycotina</taxon>
        <taxon>Sordariomycetes</taxon>
        <taxon>Sordariomycetidae</taxon>
        <taxon>Sordariales</taxon>
        <taxon>Podosporaceae</taxon>
        <taxon>Podospora</taxon>
    </lineage>
</organism>
<evidence type="ECO:0000313" key="4">
    <source>
        <dbReference type="Proteomes" id="UP001301958"/>
    </source>
</evidence>
<feature type="region of interest" description="Disordered" evidence="2">
    <location>
        <begin position="541"/>
        <end position="564"/>
    </location>
</feature>
<feature type="compositionally biased region" description="Polar residues" evidence="2">
    <location>
        <begin position="73"/>
        <end position="85"/>
    </location>
</feature>
<feature type="compositionally biased region" description="Acidic residues" evidence="2">
    <location>
        <begin position="553"/>
        <end position="564"/>
    </location>
</feature>
<reference evidence="3" key="1">
    <citation type="journal article" date="2023" name="Mol. Phylogenet. Evol.">
        <title>Genome-scale phylogeny and comparative genomics of the fungal order Sordariales.</title>
        <authorList>
            <person name="Hensen N."/>
            <person name="Bonometti L."/>
            <person name="Westerberg I."/>
            <person name="Brannstrom I.O."/>
            <person name="Guillou S."/>
            <person name="Cros-Aarteil S."/>
            <person name="Calhoun S."/>
            <person name="Haridas S."/>
            <person name="Kuo A."/>
            <person name="Mondo S."/>
            <person name="Pangilinan J."/>
            <person name="Riley R."/>
            <person name="LaButti K."/>
            <person name="Andreopoulos B."/>
            <person name="Lipzen A."/>
            <person name="Chen C."/>
            <person name="Yan M."/>
            <person name="Daum C."/>
            <person name="Ng V."/>
            <person name="Clum A."/>
            <person name="Steindorff A."/>
            <person name="Ohm R.A."/>
            <person name="Martin F."/>
            <person name="Silar P."/>
            <person name="Natvig D.O."/>
            <person name="Lalanne C."/>
            <person name="Gautier V."/>
            <person name="Ament-Velasquez S.L."/>
            <person name="Kruys A."/>
            <person name="Hutchinson M.I."/>
            <person name="Powell A.J."/>
            <person name="Barry K."/>
            <person name="Miller A.N."/>
            <person name="Grigoriev I.V."/>
            <person name="Debuchy R."/>
            <person name="Gladieux P."/>
            <person name="Hiltunen Thoren M."/>
            <person name="Johannesson H."/>
        </authorList>
    </citation>
    <scope>NUCLEOTIDE SEQUENCE</scope>
    <source>
        <strain evidence="3">CBS 990.96</strain>
    </source>
</reference>
<feature type="compositionally biased region" description="Basic residues" evidence="2">
    <location>
        <begin position="61"/>
        <end position="72"/>
    </location>
</feature>
<protein>
    <submittedName>
        <fullName evidence="3">Uncharacterized protein</fullName>
    </submittedName>
</protein>
<feature type="compositionally biased region" description="Low complexity" evidence="2">
    <location>
        <begin position="466"/>
        <end position="485"/>
    </location>
</feature>
<comment type="caution">
    <text evidence="3">The sequence shown here is derived from an EMBL/GenBank/DDBJ whole genome shotgun (WGS) entry which is preliminary data.</text>
</comment>
<keyword evidence="4" id="KW-1185">Reference proteome</keyword>
<gene>
    <name evidence="3" type="ORF">QBC38DRAFT_505897</name>
</gene>
<keyword evidence="1" id="KW-0175">Coiled coil</keyword>
<name>A0AAN7H657_9PEZI</name>
<feature type="region of interest" description="Disordered" evidence="2">
    <location>
        <begin position="46"/>
        <end position="112"/>
    </location>
</feature>
<feature type="compositionally biased region" description="Polar residues" evidence="2">
    <location>
        <begin position="583"/>
        <end position="606"/>
    </location>
</feature>